<sequence length="348" mass="38335">MLGIGSVVRLLALLFARHAPQTITRMALSDASRSRLAEAVASLPVRHHDDIEAFEEACGVAVEQSLTAEERAKLREIFSSGGPACVHVKNLPVVAAGGTLPPTPNELMETMQPVTKEDAASEAALVGTAALVGARCFTYKNFYGGDFVRNFPRKQGAELGWHRDGVTAPPFRPPKQFFRDETLVPELVLIFCLRGNAQAKTMIVDFSSLVSACDPSDVALLRSEQLAFFDRQTGNTLEPIHVITGGDDAPLVELRPIERFEPRGDAAAVAAFERVYEVAERVHERVCLSAGELLIVNNKRCSHARTPYAPKKRHVVDRWLQNVYASRATALWENKEQSFVRWPARVVP</sequence>
<dbReference type="AlphaFoldDB" id="A0A7S4HDP4"/>
<proteinExistence type="predicted"/>
<dbReference type="Gene3D" id="3.60.130.10">
    <property type="entry name" value="Clavaminate synthase-like"/>
    <property type="match status" value="1"/>
</dbReference>
<evidence type="ECO:0000313" key="6">
    <source>
        <dbReference type="EMBL" id="CAE2196161.1"/>
    </source>
</evidence>
<dbReference type="SUPFAM" id="SSF51197">
    <property type="entry name" value="Clavaminate synthase-like"/>
    <property type="match status" value="1"/>
</dbReference>
<dbReference type="Pfam" id="PF02668">
    <property type="entry name" value="TauD"/>
    <property type="match status" value="1"/>
</dbReference>
<evidence type="ECO:0000259" key="5">
    <source>
        <dbReference type="Pfam" id="PF02668"/>
    </source>
</evidence>
<organism evidence="6">
    <name type="scientific">Prymnesium polylepis</name>
    <dbReference type="NCBI Taxonomy" id="72548"/>
    <lineage>
        <taxon>Eukaryota</taxon>
        <taxon>Haptista</taxon>
        <taxon>Haptophyta</taxon>
        <taxon>Prymnesiophyceae</taxon>
        <taxon>Prymnesiales</taxon>
        <taxon>Prymnesiaceae</taxon>
        <taxon>Prymnesium</taxon>
    </lineage>
</organism>
<gene>
    <name evidence="6" type="ORF">CPOL0286_LOCUS1515</name>
</gene>
<accession>A0A7S4HDP4</accession>
<keyword evidence="4" id="KW-0732">Signal</keyword>
<keyword evidence="1" id="KW-0479">Metal-binding</keyword>
<keyword evidence="3" id="KW-0408">Iron</keyword>
<keyword evidence="2" id="KW-0560">Oxidoreductase</keyword>
<dbReference type="GO" id="GO:0016491">
    <property type="term" value="F:oxidoreductase activity"/>
    <property type="evidence" value="ECO:0007669"/>
    <property type="project" value="UniProtKB-KW"/>
</dbReference>
<reference evidence="6" key="1">
    <citation type="submission" date="2021-01" db="EMBL/GenBank/DDBJ databases">
        <authorList>
            <person name="Corre E."/>
            <person name="Pelletier E."/>
            <person name="Niang G."/>
            <person name="Scheremetjew M."/>
            <person name="Finn R."/>
            <person name="Kale V."/>
            <person name="Holt S."/>
            <person name="Cochrane G."/>
            <person name="Meng A."/>
            <person name="Brown T."/>
            <person name="Cohen L."/>
        </authorList>
    </citation>
    <scope>NUCLEOTIDE SEQUENCE</scope>
    <source>
        <strain evidence="6">UIO037</strain>
    </source>
</reference>
<name>A0A7S4HDP4_9EUKA</name>
<feature type="signal peptide" evidence="4">
    <location>
        <begin position="1"/>
        <end position="16"/>
    </location>
</feature>
<protein>
    <recommendedName>
        <fullName evidence="5">TauD/TfdA-like domain-containing protein</fullName>
    </recommendedName>
</protein>
<dbReference type="InterPro" id="IPR014503">
    <property type="entry name" value="Clavaminate_syn-like"/>
</dbReference>
<evidence type="ECO:0000256" key="2">
    <source>
        <dbReference type="ARBA" id="ARBA00023002"/>
    </source>
</evidence>
<dbReference type="GO" id="GO:0005506">
    <property type="term" value="F:iron ion binding"/>
    <property type="evidence" value="ECO:0007669"/>
    <property type="project" value="InterPro"/>
</dbReference>
<evidence type="ECO:0000256" key="3">
    <source>
        <dbReference type="ARBA" id="ARBA00023004"/>
    </source>
</evidence>
<dbReference type="InterPro" id="IPR003819">
    <property type="entry name" value="TauD/TfdA-like"/>
</dbReference>
<dbReference type="PIRSF" id="PIRSF019543">
    <property type="entry name" value="Clavaminate_syn"/>
    <property type="match status" value="1"/>
</dbReference>
<evidence type="ECO:0000256" key="4">
    <source>
        <dbReference type="SAM" id="SignalP"/>
    </source>
</evidence>
<feature type="domain" description="TauD/TfdA-like" evidence="5">
    <location>
        <begin position="258"/>
        <end position="316"/>
    </location>
</feature>
<feature type="chain" id="PRO_5031192627" description="TauD/TfdA-like domain-containing protein" evidence="4">
    <location>
        <begin position="17"/>
        <end position="348"/>
    </location>
</feature>
<evidence type="ECO:0000256" key="1">
    <source>
        <dbReference type="ARBA" id="ARBA00022723"/>
    </source>
</evidence>
<dbReference type="InterPro" id="IPR042098">
    <property type="entry name" value="TauD-like_sf"/>
</dbReference>
<dbReference type="EMBL" id="HBKO01003002">
    <property type="protein sequence ID" value="CAE2196161.1"/>
    <property type="molecule type" value="Transcribed_RNA"/>
</dbReference>